<evidence type="ECO:0000313" key="2">
    <source>
        <dbReference type="Proteomes" id="UP001500888"/>
    </source>
</evidence>
<reference evidence="2" key="1">
    <citation type="journal article" date="2019" name="Int. J. Syst. Evol. Microbiol.">
        <title>The Global Catalogue of Microorganisms (GCM) 10K type strain sequencing project: providing services to taxonomists for standard genome sequencing and annotation.</title>
        <authorList>
            <consortium name="The Broad Institute Genomics Platform"/>
            <consortium name="The Broad Institute Genome Sequencing Center for Infectious Disease"/>
            <person name="Wu L."/>
            <person name="Ma J."/>
        </authorList>
    </citation>
    <scope>NUCLEOTIDE SEQUENCE [LARGE SCALE GENOMIC DNA]</scope>
    <source>
        <strain evidence="2">JCM 16908</strain>
    </source>
</reference>
<comment type="caution">
    <text evidence="1">The sequence shown here is derived from an EMBL/GenBank/DDBJ whole genome shotgun (WGS) entry which is preliminary data.</text>
</comment>
<evidence type="ECO:0000313" key="1">
    <source>
        <dbReference type="EMBL" id="GAA3818524.1"/>
    </source>
</evidence>
<sequence>MPIDHAFPLRVDCHSRLSEDVLPITPLSVDPAAHNHTSIVLDPHGEPLLLAITPGAGVAEVRSPTPSAPGYSLRPLPDGARAREVVSLVDADGLVNAFYVTGSAVLHCVRDGHGEWGEPTELPPSTGLSVAEVPLAGTFTVSGIDARGDLALYTADGGKWAAGSVDVGGALLGGEARLAYTSPDAWVLFGAAGGVLRIWPGAEDRVAADPEVVKVAAPVARLVATYPHANSTMVVFTDEEHNLYSSAGFGDTPVRVPLGELVQGSAVVDGDGMVRCYGCAPDGRLWQLRQTAWAEDDTPVWAPIFPLDTDALQVRTPATGSGALVVTRADGTVDLLSRPSGGRWTRVAVHSEAEAAPTPVSRYRTRVTVTDANGLPCRDRTVELTPSRLVGLRSRGSTVIARPGMLTTFTTDETGGVEFSQPATGFDAITFTARVDGAAEALPITPHGYLYDTLAGRAPLFNGTTTIPPMSGDMLRAARVKDGPLAPGLGPDLAKVVASAVIQVARLGPGGAKPGGGFEMDLRDPEAPRFIHHDTADAVAGRLAELRRAAGHVVLTARGPVALATPGFAPPEALAAGILAKGLGDWLVDVWQALESGAAKLVNFIVHPDGQTASALVESAKGVWTAVEGLALVGLAEIGSLVQGVLNAIEVDFDKALDLFRDALHWNSIWRTMEVFYGLVTNGLSDLSGWIEKSAVVTTGRFFADLKSELGTGMDAAVAVLGNTTIGELADGRARLLPSRDRGRPAGLAAALPGDPSQLNYALSTLLDNLPGHALPAIPPLPDGLLGRLGKAVEDTGLLRDGARAMTDFGKLFTSIVHDPSKVGDIRVADLLAALRDAIDLAIDSCDVLAMALLESAREVVGGIRDFLTAPITANSVLTWFWDNVARPRGSREEMSLGRLLCLALAAPVTIACLAERGRGPFDPEKSRESLGKAVTTARLEVSQASLDTAEYYTCLALIGVDMINDTINMGEAAAKGGASGSGIPVYVNWFDIVTTVVVQALARPQTDWNWPAMSRGTKITNATWIGYWVPVAVDGLFTLFGKYIPQSFTVNAVVDTILGRLLIAAGVTGAVFQFQDHEAGATWLQIFEAATGPLPWVGQPLLVPEVVEVTAGVSSAAQIFVLDPLGDFDWEGPVKA</sequence>
<proteinExistence type="predicted"/>
<dbReference type="SUPFAM" id="SSF89372">
    <property type="entry name" value="Fucose-specific lectin"/>
    <property type="match status" value="1"/>
</dbReference>
<keyword evidence="2" id="KW-1185">Reference proteome</keyword>
<dbReference type="EMBL" id="BAAAZR010000010">
    <property type="protein sequence ID" value="GAA3818524.1"/>
    <property type="molecule type" value="Genomic_DNA"/>
</dbReference>
<dbReference type="RefSeq" id="WP_344943100.1">
    <property type="nucleotide sequence ID" value="NZ_BAAAZR010000010.1"/>
</dbReference>
<name>A0ABP7IHL9_9ACTN</name>
<accession>A0ABP7IHL9</accession>
<protein>
    <submittedName>
        <fullName evidence="1">Uncharacterized protein</fullName>
    </submittedName>
</protein>
<organism evidence="1 2">
    <name type="scientific">Sphaerisporangium flaviroseum</name>
    <dbReference type="NCBI Taxonomy" id="509199"/>
    <lineage>
        <taxon>Bacteria</taxon>
        <taxon>Bacillati</taxon>
        <taxon>Actinomycetota</taxon>
        <taxon>Actinomycetes</taxon>
        <taxon>Streptosporangiales</taxon>
        <taxon>Streptosporangiaceae</taxon>
        <taxon>Sphaerisporangium</taxon>
    </lineage>
</organism>
<dbReference type="Proteomes" id="UP001500888">
    <property type="component" value="Unassembled WGS sequence"/>
</dbReference>
<gene>
    <name evidence="1" type="ORF">GCM10022226_43820</name>
</gene>